<feature type="transmembrane region" description="Helical" evidence="1">
    <location>
        <begin position="165"/>
        <end position="188"/>
    </location>
</feature>
<keyword evidence="1" id="KW-0812">Transmembrane</keyword>
<dbReference type="Proteomes" id="UP000620124">
    <property type="component" value="Unassembled WGS sequence"/>
</dbReference>
<keyword evidence="4" id="KW-1185">Reference proteome</keyword>
<sequence length="291" mass="33331">MMPDSLYVLRSSLQFDLHKTSIAALAFLVWENLITFDDEVEYIWRKPWTAWIKAVFLFLRYFPLAIQLCNRIIDEKIIQQQDLRYSTLRTWYISQVVVAHLAMTGVELVMMARVYALYRNSRWMGWGFLCLWLGETIAVLAGLFITLPGVHFTSEQFLLRVPHSFAYLAISTLVSQAIILGLTLRRYIQGQWSGTSLGKLLIRDGSIVYFVFFVTTMTAAVYSIGGLNFGMTEYAWYLSIISAAGCRLILNMQRLPLAGVHDPDSCRGSSLELTTIHYDTERYTAQHPPDP</sequence>
<name>A0A8H7D7M6_9AGAR</name>
<feature type="transmembrane region" description="Helical" evidence="1">
    <location>
        <begin position="234"/>
        <end position="250"/>
    </location>
</feature>
<keyword evidence="1" id="KW-0472">Membrane</keyword>
<dbReference type="OrthoDB" id="3066463at2759"/>
<evidence type="ECO:0000259" key="2">
    <source>
        <dbReference type="Pfam" id="PF20151"/>
    </source>
</evidence>
<gene>
    <name evidence="3" type="ORF">MVEN_00527200</name>
</gene>
<keyword evidence="1" id="KW-1133">Transmembrane helix</keyword>
<protein>
    <recommendedName>
        <fullName evidence="2">DUF6533 domain-containing protein</fullName>
    </recommendedName>
</protein>
<dbReference type="EMBL" id="JACAZI010000004">
    <property type="protein sequence ID" value="KAF7361828.1"/>
    <property type="molecule type" value="Genomic_DNA"/>
</dbReference>
<organism evidence="3 4">
    <name type="scientific">Mycena venus</name>
    <dbReference type="NCBI Taxonomy" id="2733690"/>
    <lineage>
        <taxon>Eukaryota</taxon>
        <taxon>Fungi</taxon>
        <taxon>Dikarya</taxon>
        <taxon>Basidiomycota</taxon>
        <taxon>Agaricomycotina</taxon>
        <taxon>Agaricomycetes</taxon>
        <taxon>Agaricomycetidae</taxon>
        <taxon>Agaricales</taxon>
        <taxon>Marasmiineae</taxon>
        <taxon>Mycenaceae</taxon>
        <taxon>Mycena</taxon>
    </lineage>
</organism>
<evidence type="ECO:0000313" key="4">
    <source>
        <dbReference type="Proteomes" id="UP000620124"/>
    </source>
</evidence>
<reference evidence="3" key="1">
    <citation type="submission" date="2020-05" db="EMBL/GenBank/DDBJ databases">
        <title>Mycena genomes resolve the evolution of fungal bioluminescence.</title>
        <authorList>
            <person name="Tsai I.J."/>
        </authorList>
    </citation>
    <scope>NUCLEOTIDE SEQUENCE</scope>
    <source>
        <strain evidence="3">CCC161011</strain>
    </source>
</reference>
<comment type="caution">
    <text evidence="3">The sequence shown here is derived from an EMBL/GenBank/DDBJ whole genome shotgun (WGS) entry which is preliminary data.</text>
</comment>
<feature type="transmembrane region" description="Helical" evidence="1">
    <location>
        <begin position="123"/>
        <end position="145"/>
    </location>
</feature>
<proteinExistence type="predicted"/>
<evidence type="ECO:0000313" key="3">
    <source>
        <dbReference type="EMBL" id="KAF7361828.1"/>
    </source>
</evidence>
<feature type="transmembrane region" description="Helical" evidence="1">
    <location>
        <begin position="200"/>
        <end position="222"/>
    </location>
</feature>
<evidence type="ECO:0000256" key="1">
    <source>
        <dbReference type="SAM" id="Phobius"/>
    </source>
</evidence>
<dbReference type="Pfam" id="PF20151">
    <property type="entry name" value="DUF6533"/>
    <property type="match status" value="1"/>
</dbReference>
<dbReference type="AlphaFoldDB" id="A0A8H7D7M6"/>
<dbReference type="InterPro" id="IPR045340">
    <property type="entry name" value="DUF6533"/>
</dbReference>
<feature type="transmembrane region" description="Helical" evidence="1">
    <location>
        <begin position="91"/>
        <end position="111"/>
    </location>
</feature>
<accession>A0A8H7D7M6</accession>
<feature type="domain" description="DUF6533" evidence="2">
    <location>
        <begin position="21"/>
        <end position="65"/>
    </location>
</feature>